<dbReference type="InterPro" id="IPR014260">
    <property type="entry name" value="Sulphite_reductase_B"/>
</dbReference>
<dbReference type="InterPro" id="IPR001433">
    <property type="entry name" value="OxRdtase_FAD/NAD-bd"/>
</dbReference>
<evidence type="ECO:0000259" key="2">
    <source>
        <dbReference type="PROSITE" id="PS51384"/>
    </source>
</evidence>
<dbReference type="SUPFAM" id="SSF63380">
    <property type="entry name" value="Riboflavin synthase domain-like"/>
    <property type="match status" value="1"/>
</dbReference>
<reference evidence="3 4" key="1">
    <citation type="journal article" date="2010" name="Stand. Genomic Sci.">
        <title>Complete genome sequence of Acidaminococcus fermentans type strain (VR4).</title>
        <authorList>
            <person name="Chang Y.J."/>
            <person name="Pukall R."/>
            <person name="Saunders E."/>
            <person name="Lapidus A."/>
            <person name="Copeland A."/>
            <person name="Nolan M."/>
            <person name="Glavina Del Rio T."/>
            <person name="Lucas S."/>
            <person name="Chen F."/>
            <person name="Tice H."/>
            <person name="Cheng J.F."/>
            <person name="Han C."/>
            <person name="Detter J.C."/>
            <person name="Bruce D."/>
            <person name="Goodwin L."/>
            <person name="Pitluck S."/>
            <person name="Mikhailova N."/>
            <person name="Liolios K."/>
            <person name="Pati A."/>
            <person name="Ivanova N."/>
            <person name="Mavromatis K."/>
            <person name="Chen A."/>
            <person name="Palaniappan K."/>
            <person name="Land M."/>
            <person name="Hauser L."/>
            <person name="Jeffries C.D."/>
            <person name="Brettin T."/>
            <person name="Rohde M."/>
            <person name="Goker M."/>
            <person name="Bristow J."/>
            <person name="Eisen J.A."/>
            <person name="Markowitz V."/>
            <person name="Hugenholtz P."/>
            <person name="Kyrpides N.C."/>
            <person name="Klenk H.P."/>
        </authorList>
    </citation>
    <scope>NUCLEOTIDE SEQUENCE [LARGE SCALE GENOMIC DNA]</scope>
    <source>
        <strain evidence="4">ATCC 25085 / DSM 20731 / CCUG 9996 / CIP 106432 / VR4</strain>
    </source>
</reference>
<dbReference type="eggNOG" id="COG0543">
    <property type="taxonomic scope" value="Bacteria"/>
</dbReference>
<dbReference type="CDD" id="cd06221">
    <property type="entry name" value="sulfite_reductase_like"/>
    <property type="match status" value="1"/>
</dbReference>
<dbReference type="GO" id="GO:0051537">
    <property type="term" value="F:2 iron, 2 sulfur cluster binding"/>
    <property type="evidence" value="ECO:0007669"/>
    <property type="project" value="UniProtKB-KW"/>
</dbReference>
<keyword evidence="1" id="KW-0001">2Fe-2S</keyword>
<feature type="binding site" evidence="1">
    <location>
        <position position="255"/>
    </location>
    <ligand>
        <name>[2Fe-2S] cluster</name>
        <dbReference type="ChEBI" id="CHEBI:190135"/>
    </ligand>
</feature>
<feature type="binding site" evidence="1">
    <location>
        <position position="239"/>
    </location>
    <ligand>
        <name>[2Fe-2S] cluster</name>
        <dbReference type="ChEBI" id="CHEBI:190135"/>
    </ligand>
</feature>
<keyword evidence="4" id="KW-1185">Reference proteome</keyword>
<evidence type="ECO:0000313" key="4">
    <source>
        <dbReference type="Proteomes" id="UP000001902"/>
    </source>
</evidence>
<name>D2RME6_ACIFV</name>
<dbReference type="GO" id="GO:0050660">
    <property type="term" value="F:flavin adenine dinucleotide binding"/>
    <property type="evidence" value="ECO:0007669"/>
    <property type="project" value="InterPro"/>
</dbReference>
<dbReference type="OrthoDB" id="9796486at2"/>
<keyword evidence="1" id="KW-0411">Iron-sulfur</keyword>
<dbReference type="PROSITE" id="PS51384">
    <property type="entry name" value="FAD_FR"/>
    <property type="match status" value="1"/>
</dbReference>
<dbReference type="PANTHER" id="PTHR43513">
    <property type="entry name" value="DIHYDROOROTATE DEHYDROGENASE B (NAD(+)), ELECTRON TRANSFER SUBUNIT"/>
    <property type="match status" value="1"/>
</dbReference>
<dbReference type="InterPro" id="IPR050353">
    <property type="entry name" value="PyrK_electron_transfer"/>
</dbReference>
<dbReference type="EMBL" id="CP001859">
    <property type="protein sequence ID" value="ADB48248.1"/>
    <property type="molecule type" value="Genomic_DNA"/>
</dbReference>
<protein>
    <submittedName>
        <fullName evidence="3">Sulfite reductase, subunit B</fullName>
    </submittedName>
</protein>
<dbReference type="GO" id="GO:0016491">
    <property type="term" value="F:oxidoreductase activity"/>
    <property type="evidence" value="ECO:0007669"/>
    <property type="project" value="InterPro"/>
</dbReference>
<feature type="domain" description="FAD-binding FR-type" evidence="2">
    <location>
        <begin position="6"/>
        <end position="101"/>
    </location>
</feature>
<proteinExistence type="predicted"/>
<accession>D2RME6</accession>
<dbReference type="InterPro" id="IPR039261">
    <property type="entry name" value="FNR_nucleotide-bd"/>
</dbReference>
<dbReference type="InterPro" id="IPR017938">
    <property type="entry name" value="Riboflavin_synthase-like_b-brl"/>
</dbReference>
<evidence type="ECO:0000313" key="3">
    <source>
        <dbReference type="EMBL" id="ADB48248.1"/>
    </source>
</evidence>
<dbReference type="InterPro" id="IPR017927">
    <property type="entry name" value="FAD-bd_FR_type"/>
</dbReference>
<comment type="cofactor">
    <cofactor evidence="1">
        <name>[2Fe-2S] cluster</name>
        <dbReference type="ChEBI" id="CHEBI:190135"/>
    </cofactor>
    <text evidence="1">Binds 1 [2Fe-2S] cluster per subunit.</text>
</comment>
<dbReference type="PIRSF" id="PIRSF006816">
    <property type="entry name" value="Cyc3_hyd_g"/>
    <property type="match status" value="1"/>
</dbReference>
<sequence>MKNNTYLPFRSEILEVIKHADLEYTFRMAYDRGAEHPVKPGQFFEISIPKYGEAPISVSGITDHSLDFTIRKVGSLTNEIFENYVGSHFFLRGPYGNGFDVDMFKGKEIILVAGGSGLSPIHGVIDYFADHMDECERLTVIVGFKSPHDILFRDDLKRWKASGMNLIYTVDKADDDPDYDGHVGLVTQYIPEMNLQDPDNAIAVVVGPPMMIKFSIKTLLGLGFDEEKVWVSESRKMCCGVGKCGHCRIGEIYVCQDGPVFKYTQVRSFID</sequence>
<feature type="binding site" evidence="1">
    <location>
        <position position="247"/>
    </location>
    <ligand>
        <name>[2Fe-2S] cluster</name>
        <dbReference type="ChEBI" id="CHEBI:190135"/>
    </ligand>
</feature>
<dbReference type="PRINTS" id="PR00406">
    <property type="entry name" value="CYTB5RDTASE"/>
</dbReference>
<dbReference type="InterPro" id="IPR019480">
    <property type="entry name" value="Dihydroorotate_DH_Fe-S-bd"/>
</dbReference>
<gene>
    <name evidence="3" type="ordered locus">Acfer_1896</name>
</gene>
<keyword evidence="1" id="KW-0408">Iron</keyword>
<dbReference type="AlphaFoldDB" id="D2RME6"/>
<dbReference type="PANTHER" id="PTHR43513:SF1">
    <property type="entry name" value="ANAEROBIC SULFITE REDUCTASE SUBUNIT B"/>
    <property type="match status" value="1"/>
</dbReference>
<dbReference type="Proteomes" id="UP000001902">
    <property type="component" value="Chromosome"/>
</dbReference>
<organism evidence="3 4">
    <name type="scientific">Acidaminococcus fermentans (strain ATCC 25085 / DSM 20731 / CCUG 9996 / CIP 106432 / VR4)</name>
    <dbReference type="NCBI Taxonomy" id="591001"/>
    <lineage>
        <taxon>Bacteria</taxon>
        <taxon>Bacillati</taxon>
        <taxon>Bacillota</taxon>
        <taxon>Negativicutes</taxon>
        <taxon>Acidaminococcales</taxon>
        <taxon>Acidaminococcaceae</taxon>
        <taxon>Acidaminococcus</taxon>
    </lineage>
</organism>
<dbReference type="Gene3D" id="3.40.50.80">
    <property type="entry name" value="Nucleotide-binding domain of ferredoxin-NADP reductase (FNR) module"/>
    <property type="match status" value="1"/>
</dbReference>
<feature type="binding site" evidence="1">
    <location>
        <position position="244"/>
    </location>
    <ligand>
        <name>[2Fe-2S] cluster</name>
        <dbReference type="ChEBI" id="CHEBI:190135"/>
    </ligand>
</feature>
<dbReference type="Gene3D" id="2.40.30.10">
    <property type="entry name" value="Translation factors"/>
    <property type="match status" value="1"/>
</dbReference>
<dbReference type="GO" id="GO:0046872">
    <property type="term" value="F:metal ion binding"/>
    <property type="evidence" value="ECO:0007669"/>
    <property type="project" value="UniProtKB-KW"/>
</dbReference>
<keyword evidence="1" id="KW-0479">Metal-binding</keyword>
<dbReference type="Pfam" id="PF10418">
    <property type="entry name" value="DHODB_Fe-S_bind"/>
    <property type="match status" value="1"/>
</dbReference>
<dbReference type="GeneID" id="78335595"/>
<dbReference type="InterPro" id="IPR012165">
    <property type="entry name" value="Cyt_c3_hydrogenase_gsu"/>
</dbReference>
<dbReference type="HOGENOM" id="CLU_003827_1_1_9"/>
<dbReference type="Pfam" id="PF00175">
    <property type="entry name" value="NAD_binding_1"/>
    <property type="match status" value="1"/>
</dbReference>
<dbReference type="STRING" id="591001.Acfer_1896"/>
<dbReference type="GO" id="GO:0006221">
    <property type="term" value="P:pyrimidine nucleotide biosynthetic process"/>
    <property type="evidence" value="ECO:0007669"/>
    <property type="project" value="InterPro"/>
</dbReference>
<dbReference type="RefSeq" id="WP_012939231.1">
    <property type="nucleotide sequence ID" value="NC_013740.1"/>
</dbReference>
<dbReference type="NCBIfam" id="TIGR02911">
    <property type="entry name" value="sulfite_red_B"/>
    <property type="match status" value="1"/>
</dbReference>
<dbReference type="SUPFAM" id="SSF52343">
    <property type="entry name" value="Ferredoxin reductase-like, C-terminal NADP-linked domain"/>
    <property type="match status" value="1"/>
</dbReference>
<evidence type="ECO:0000256" key="1">
    <source>
        <dbReference type="PIRSR" id="PIRSR006816-2"/>
    </source>
</evidence>
<dbReference type="KEGG" id="afn:Acfer_1896"/>